<dbReference type="GO" id="GO:0005507">
    <property type="term" value="F:copper ion binding"/>
    <property type="evidence" value="ECO:0007669"/>
    <property type="project" value="InterPro"/>
</dbReference>
<dbReference type="OrthoDB" id="9781261at2"/>
<feature type="domain" description="Cytochrome c" evidence="21">
    <location>
        <begin position="211"/>
        <end position="314"/>
    </location>
</feature>
<dbReference type="InterPro" id="IPR009056">
    <property type="entry name" value="Cyt_c-like_dom"/>
</dbReference>
<dbReference type="PANTHER" id="PTHR22888">
    <property type="entry name" value="CYTOCHROME C OXIDASE, SUBUNIT II"/>
    <property type="match status" value="1"/>
</dbReference>
<evidence type="ECO:0000256" key="8">
    <source>
        <dbReference type="ARBA" id="ARBA00022723"/>
    </source>
</evidence>
<dbReference type="AlphaFoldDB" id="A0A365YZF1"/>
<dbReference type="GO" id="GO:0020037">
    <property type="term" value="F:heme binding"/>
    <property type="evidence" value="ECO:0007669"/>
    <property type="project" value="InterPro"/>
</dbReference>
<keyword evidence="13" id="KW-0186">Copper</keyword>
<keyword evidence="14 19" id="KW-0472">Membrane</keyword>
<keyword evidence="9" id="KW-1278">Translocase</keyword>
<name>A0A365YZF1_9PROT</name>
<dbReference type="Proteomes" id="UP000252680">
    <property type="component" value="Unassembled WGS sequence"/>
</dbReference>
<evidence type="ECO:0000256" key="5">
    <source>
        <dbReference type="ARBA" id="ARBA00022617"/>
    </source>
</evidence>
<evidence type="ECO:0000256" key="7">
    <source>
        <dbReference type="ARBA" id="ARBA00022692"/>
    </source>
</evidence>
<evidence type="ECO:0000259" key="20">
    <source>
        <dbReference type="PROSITE" id="PS50857"/>
    </source>
</evidence>
<protein>
    <recommendedName>
        <fullName evidence="3">cytochrome-c oxidase</fullName>
        <ecNumber evidence="3">7.1.1.9</ecNumber>
    </recommendedName>
    <alternativeName>
        <fullName evidence="16">Cytochrome aa3 subunit 2</fullName>
    </alternativeName>
</protein>
<dbReference type="CDD" id="cd13915">
    <property type="entry name" value="CuRO_HCO_II_like_2"/>
    <property type="match status" value="1"/>
</dbReference>
<dbReference type="PROSITE" id="PS51007">
    <property type="entry name" value="CYTC"/>
    <property type="match status" value="1"/>
</dbReference>
<keyword evidence="6" id="KW-0679">Respiratory chain</keyword>
<evidence type="ECO:0000256" key="16">
    <source>
        <dbReference type="ARBA" id="ARBA00031399"/>
    </source>
</evidence>
<keyword evidence="23" id="KW-1185">Reference proteome</keyword>
<comment type="catalytic activity">
    <reaction evidence="17">
        <text>4 Fe(II)-[cytochrome c] + O2 + 8 H(+)(in) = 4 Fe(III)-[cytochrome c] + 2 H2O + 4 H(+)(out)</text>
        <dbReference type="Rhea" id="RHEA:11436"/>
        <dbReference type="Rhea" id="RHEA-COMP:10350"/>
        <dbReference type="Rhea" id="RHEA-COMP:14399"/>
        <dbReference type="ChEBI" id="CHEBI:15377"/>
        <dbReference type="ChEBI" id="CHEBI:15378"/>
        <dbReference type="ChEBI" id="CHEBI:15379"/>
        <dbReference type="ChEBI" id="CHEBI:29033"/>
        <dbReference type="ChEBI" id="CHEBI:29034"/>
        <dbReference type="EC" id="7.1.1.9"/>
    </reaction>
</comment>
<evidence type="ECO:0000256" key="14">
    <source>
        <dbReference type="ARBA" id="ARBA00023136"/>
    </source>
</evidence>
<dbReference type="PROSITE" id="PS50857">
    <property type="entry name" value="COX2_CUA"/>
    <property type="match status" value="1"/>
</dbReference>
<dbReference type="GO" id="GO:0042773">
    <property type="term" value="P:ATP synthesis coupled electron transport"/>
    <property type="evidence" value="ECO:0007669"/>
    <property type="project" value="TreeGrafter"/>
</dbReference>
<proteinExistence type="inferred from homology"/>
<comment type="subcellular location">
    <subcellularLocation>
        <location evidence="1">Membrane</location>
        <topology evidence="1">Multi-pass membrane protein</topology>
    </subcellularLocation>
</comment>
<dbReference type="Pfam" id="PF00034">
    <property type="entry name" value="Cytochrom_C"/>
    <property type="match status" value="1"/>
</dbReference>
<evidence type="ECO:0000256" key="17">
    <source>
        <dbReference type="ARBA" id="ARBA00047816"/>
    </source>
</evidence>
<dbReference type="SUPFAM" id="SSF46626">
    <property type="entry name" value="Cytochrome c"/>
    <property type="match status" value="1"/>
</dbReference>
<dbReference type="InterPro" id="IPR014222">
    <property type="entry name" value="Cyt_c_oxidase_su2"/>
</dbReference>
<comment type="similarity">
    <text evidence="2">Belongs to the cytochrome c oxidase subunit 2 family.</text>
</comment>
<dbReference type="InterPro" id="IPR008972">
    <property type="entry name" value="Cupredoxin"/>
</dbReference>
<evidence type="ECO:0000256" key="4">
    <source>
        <dbReference type="ARBA" id="ARBA00022448"/>
    </source>
</evidence>
<dbReference type="SUPFAM" id="SSF49503">
    <property type="entry name" value="Cupredoxins"/>
    <property type="match status" value="1"/>
</dbReference>
<evidence type="ECO:0000256" key="6">
    <source>
        <dbReference type="ARBA" id="ARBA00022660"/>
    </source>
</evidence>
<dbReference type="GO" id="GO:0016491">
    <property type="term" value="F:oxidoreductase activity"/>
    <property type="evidence" value="ECO:0007669"/>
    <property type="project" value="InterPro"/>
</dbReference>
<dbReference type="Pfam" id="PF00116">
    <property type="entry name" value="COX2"/>
    <property type="match status" value="1"/>
</dbReference>
<comment type="function">
    <text evidence="15">Subunits I and II form the functional core of the enzyme complex. Electrons originating in cytochrome c are transferred via heme a and Cu(A) to the binuclear center formed by heme a3 and Cu(B).</text>
</comment>
<evidence type="ECO:0000256" key="15">
    <source>
        <dbReference type="ARBA" id="ARBA00024688"/>
    </source>
</evidence>
<dbReference type="InterPro" id="IPR002429">
    <property type="entry name" value="CcO_II-like_C"/>
</dbReference>
<dbReference type="InterPro" id="IPR045187">
    <property type="entry name" value="CcO_II"/>
</dbReference>
<keyword evidence="7 19" id="KW-0812">Transmembrane</keyword>
<evidence type="ECO:0000256" key="11">
    <source>
        <dbReference type="ARBA" id="ARBA00022989"/>
    </source>
</evidence>
<dbReference type="Gene3D" id="1.10.287.90">
    <property type="match status" value="1"/>
</dbReference>
<gene>
    <name evidence="22" type="primary">coxB</name>
    <name evidence="22" type="ORF">NJLHNGOC_03580</name>
</gene>
<organism evidence="22 23">
    <name type="scientific">Novacetimonas cocois</name>
    <dbReference type="NCBI Taxonomy" id="1747507"/>
    <lineage>
        <taxon>Bacteria</taxon>
        <taxon>Pseudomonadati</taxon>
        <taxon>Pseudomonadota</taxon>
        <taxon>Alphaproteobacteria</taxon>
        <taxon>Acetobacterales</taxon>
        <taxon>Acetobacteraceae</taxon>
        <taxon>Novacetimonas</taxon>
    </lineage>
</organism>
<feature type="transmembrane region" description="Helical" evidence="19">
    <location>
        <begin position="16"/>
        <end position="41"/>
    </location>
</feature>
<keyword evidence="10" id="KW-0249">Electron transport</keyword>
<evidence type="ECO:0000256" key="10">
    <source>
        <dbReference type="ARBA" id="ARBA00022982"/>
    </source>
</evidence>
<keyword evidence="8 18" id="KW-0479">Metal-binding</keyword>
<sequence>MSWLPEASAHATRIDILLAGLLLISLAVLGLVFGLMTLNIIRFRVGSRVPLSHEAVVHKSWRFEIGWTSATLVIFFILFLWAARLYVVGFQPPSGAIQIYVTGKQWMWKVQYPGGQREINMLHVPMGRAVQLLLTSEDVIHDFSIPVLRIKHDVLPGRYQSIWFVATRSGQFRFYCTQFCGIGHSRMTGTLVVLNSTDYADWLDHTPASGSLATTGEMLFIRNGCSGCHVSGRYAPDAHDTSRAPSMVGLYGSMVPGPDGRPVRVDSAFLHDAILHGGPARSQQGNYSTEMPSFRGVLGEDDLAALVAYLQTLSPSASSGMGVDAVTPREGN</sequence>
<evidence type="ECO:0000256" key="2">
    <source>
        <dbReference type="ARBA" id="ARBA00007866"/>
    </source>
</evidence>
<evidence type="ECO:0000256" key="19">
    <source>
        <dbReference type="SAM" id="Phobius"/>
    </source>
</evidence>
<evidence type="ECO:0000313" key="22">
    <source>
        <dbReference type="EMBL" id="RBM08843.1"/>
    </source>
</evidence>
<evidence type="ECO:0000256" key="3">
    <source>
        <dbReference type="ARBA" id="ARBA00012949"/>
    </source>
</evidence>
<comment type="caution">
    <text evidence="22">The sequence shown here is derived from an EMBL/GenBank/DDBJ whole genome shotgun (WGS) entry which is preliminary data.</text>
</comment>
<evidence type="ECO:0000313" key="23">
    <source>
        <dbReference type="Proteomes" id="UP000252680"/>
    </source>
</evidence>
<evidence type="ECO:0000256" key="1">
    <source>
        <dbReference type="ARBA" id="ARBA00004141"/>
    </source>
</evidence>
<dbReference type="PROSITE" id="PS00078">
    <property type="entry name" value="COX2"/>
    <property type="match status" value="1"/>
</dbReference>
<accession>A0A365YZF1</accession>
<dbReference type="InterPro" id="IPR036909">
    <property type="entry name" value="Cyt_c-like_dom_sf"/>
</dbReference>
<dbReference type="GO" id="GO:0016020">
    <property type="term" value="C:membrane"/>
    <property type="evidence" value="ECO:0007669"/>
    <property type="project" value="UniProtKB-SubCell"/>
</dbReference>
<dbReference type="RefSeq" id="WP_113595129.1">
    <property type="nucleotide sequence ID" value="NZ_QEXL01000003.1"/>
</dbReference>
<evidence type="ECO:0000256" key="9">
    <source>
        <dbReference type="ARBA" id="ARBA00022967"/>
    </source>
</evidence>
<keyword evidence="11 19" id="KW-1133">Transmembrane helix</keyword>
<dbReference type="EC" id="7.1.1.9" evidence="3"/>
<reference evidence="22 23" key="1">
    <citation type="submission" date="2018-05" db="EMBL/GenBank/DDBJ databases">
        <title>Komagataeibacter cocois sp. nov., for a novel cellulose- producing strain isolated from coconut milk.</title>
        <authorList>
            <person name="Liu L."/>
            <person name="Wang Y."/>
            <person name="Liu S."/>
            <person name="Bi J."/>
            <person name="Chen H."/>
            <person name="Deng J."/>
            <person name="Zhang C."/>
            <person name="Hu Q."/>
            <person name="Li C."/>
        </authorList>
    </citation>
    <scope>NUCLEOTIDE SEQUENCE [LARGE SCALE GENOMIC DNA]</scope>
    <source>
        <strain evidence="22 23">WE7</strain>
    </source>
</reference>
<keyword evidence="4" id="KW-0813">Transport</keyword>
<dbReference type="PANTHER" id="PTHR22888:SF9">
    <property type="entry name" value="CYTOCHROME C OXIDASE SUBUNIT 2"/>
    <property type="match status" value="1"/>
</dbReference>
<dbReference type="NCBIfam" id="TIGR02866">
    <property type="entry name" value="CoxB"/>
    <property type="match status" value="1"/>
</dbReference>
<evidence type="ECO:0000256" key="13">
    <source>
        <dbReference type="ARBA" id="ARBA00023008"/>
    </source>
</evidence>
<keyword evidence="5 18" id="KW-0349">Heme</keyword>
<dbReference type="EMBL" id="QEXL01000003">
    <property type="protein sequence ID" value="RBM08843.1"/>
    <property type="molecule type" value="Genomic_DNA"/>
</dbReference>
<dbReference type="GO" id="GO:0004129">
    <property type="term" value="F:cytochrome-c oxidase activity"/>
    <property type="evidence" value="ECO:0007669"/>
    <property type="project" value="UniProtKB-EC"/>
</dbReference>
<dbReference type="Gene3D" id="2.60.40.420">
    <property type="entry name" value="Cupredoxins - blue copper proteins"/>
    <property type="match status" value="1"/>
</dbReference>
<evidence type="ECO:0000256" key="12">
    <source>
        <dbReference type="ARBA" id="ARBA00023004"/>
    </source>
</evidence>
<evidence type="ECO:0000256" key="18">
    <source>
        <dbReference type="PROSITE-ProRule" id="PRU00433"/>
    </source>
</evidence>
<dbReference type="InterPro" id="IPR001505">
    <property type="entry name" value="Copper_CuA"/>
</dbReference>
<dbReference type="InterPro" id="IPR036257">
    <property type="entry name" value="Cyt_c_oxidase_su2_TM_sf"/>
</dbReference>
<keyword evidence="12 18" id="KW-0408">Iron</keyword>
<feature type="domain" description="Cytochrome oxidase subunit II copper A binding" evidence="20">
    <location>
        <begin position="94"/>
        <end position="205"/>
    </location>
</feature>
<evidence type="ECO:0000259" key="21">
    <source>
        <dbReference type="PROSITE" id="PS51007"/>
    </source>
</evidence>
<feature type="transmembrane region" description="Helical" evidence="19">
    <location>
        <begin position="61"/>
        <end position="83"/>
    </location>
</feature>
<dbReference type="SUPFAM" id="SSF81464">
    <property type="entry name" value="Cytochrome c oxidase subunit II-like, transmembrane region"/>
    <property type="match status" value="1"/>
</dbReference>